<dbReference type="Proteomes" id="UP000678393">
    <property type="component" value="Unassembled WGS sequence"/>
</dbReference>
<dbReference type="Gene3D" id="3.40.50.410">
    <property type="entry name" value="von Willebrand factor, type A domain"/>
    <property type="match status" value="1"/>
</dbReference>
<comment type="caution">
    <text evidence="5">The sequence shown here is derived from an EMBL/GenBank/DDBJ whole genome shotgun (WGS) entry which is preliminary data.</text>
</comment>
<accession>A0A8S3YRA7</accession>
<reference evidence="5" key="1">
    <citation type="submission" date="2021-04" db="EMBL/GenBank/DDBJ databases">
        <authorList>
            <consortium name="Molecular Ecology Group"/>
        </authorList>
    </citation>
    <scope>NUCLEOTIDE SEQUENCE</scope>
</reference>
<keyword evidence="2" id="KW-0732">Signal</keyword>
<feature type="region of interest" description="Disordered" evidence="1">
    <location>
        <begin position="655"/>
        <end position="689"/>
    </location>
</feature>
<dbReference type="InterPro" id="IPR002035">
    <property type="entry name" value="VWF_A"/>
</dbReference>
<evidence type="ECO:0008006" key="7">
    <source>
        <dbReference type="Google" id="ProtNLM"/>
    </source>
</evidence>
<evidence type="ECO:0000313" key="6">
    <source>
        <dbReference type="Proteomes" id="UP000678393"/>
    </source>
</evidence>
<dbReference type="Pfam" id="PF00092">
    <property type="entry name" value="VWA"/>
    <property type="match status" value="1"/>
</dbReference>
<organism evidence="5 6">
    <name type="scientific">Candidula unifasciata</name>
    <dbReference type="NCBI Taxonomy" id="100452"/>
    <lineage>
        <taxon>Eukaryota</taxon>
        <taxon>Metazoa</taxon>
        <taxon>Spiralia</taxon>
        <taxon>Lophotrochozoa</taxon>
        <taxon>Mollusca</taxon>
        <taxon>Gastropoda</taxon>
        <taxon>Heterobranchia</taxon>
        <taxon>Euthyneura</taxon>
        <taxon>Panpulmonata</taxon>
        <taxon>Eupulmonata</taxon>
        <taxon>Stylommatophora</taxon>
        <taxon>Helicina</taxon>
        <taxon>Helicoidea</taxon>
        <taxon>Geomitridae</taxon>
        <taxon>Candidula</taxon>
    </lineage>
</organism>
<feature type="signal peptide" evidence="2">
    <location>
        <begin position="1"/>
        <end position="23"/>
    </location>
</feature>
<dbReference type="SMART" id="SM00327">
    <property type="entry name" value="VWA"/>
    <property type="match status" value="1"/>
</dbReference>
<evidence type="ECO:0000256" key="2">
    <source>
        <dbReference type="SAM" id="SignalP"/>
    </source>
</evidence>
<evidence type="ECO:0000313" key="5">
    <source>
        <dbReference type="EMBL" id="CAG5117480.1"/>
    </source>
</evidence>
<dbReference type="SMART" id="SM00609">
    <property type="entry name" value="VIT"/>
    <property type="match status" value="1"/>
</dbReference>
<protein>
    <recommendedName>
        <fullName evidence="7">Inter-alpha-trypsin inhibitor heavy chain H4</fullName>
    </recommendedName>
</protein>
<feature type="domain" description="VWFA" evidence="3">
    <location>
        <begin position="269"/>
        <end position="447"/>
    </location>
</feature>
<feature type="chain" id="PRO_5035867328" description="Inter-alpha-trypsin inhibitor heavy chain H4" evidence="2">
    <location>
        <begin position="24"/>
        <end position="873"/>
    </location>
</feature>
<feature type="region of interest" description="Disordered" evidence="1">
    <location>
        <begin position="596"/>
        <end position="624"/>
    </location>
</feature>
<dbReference type="PANTHER" id="PTHR10338:SF108">
    <property type="entry name" value="INTER-ALPHA-TRYPSIN INHIBITOR HEAVY CHAIN H4-LIKE PROTEIN"/>
    <property type="match status" value="1"/>
</dbReference>
<evidence type="ECO:0000259" key="3">
    <source>
        <dbReference type="PROSITE" id="PS50234"/>
    </source>
</evidence>
<dbReference type="PROSITE" id="PS51468">
    <property type="entry name" value="VIT"/>
    <property type="match status" value="1"/>
</dbReference>
<dbReference type="OrthoDB" id="299997at2759"/>
<keyword evidence="6" id="KW-1185">Reference proteome</keyword>
<name>A0A8S3YRA7_9EUPU</name>
<dbReference type="PROSITE" id="PS50234">
    <property type="entry name" value="VWFA"/>
    <property type="match status" value="1"/>
</dbReference>
<dbReference type="InterPro" id="IPR036465">
    <property type="entry name" value="vWFA_dom_sf"/>
</dbReference>
<dbReference type="AlphaFoldDB" id="A0A8S3YRA7"/>
<sequence>MSRVSTVLTVVVCLTVCFHVTIASNKTKVIESFHVKSDIRYRLATTQIESVVRNTAGIAQEIFFDVTLPKEAFIISFAMKIDGKVYKGEVKEKSEAKKTYLDAVERGQTAGHVKQAARHANVFEVSVNVANGSAATFTLTYQEMMRRKLNAYQQEIHISPGQAVKDFLIEVFIQENKPLRFVKSPALQTGSLLTNKIEVDSKITVIDRPSANSAYISYRPSLSDQGDGGLSARFIVEYDVEHSAKGEILVVDGYFVHFFAPDIAPMPKDIVFILDVSGSMSGQKIQQLKDAMLAILGDLQREDRFHIITFSSSVHKWESEFSSATPETIERARTFIRSIVADGGTNINSALVTGALELKGIEDPTRAGMIFFLTDGQPTEGIVDPSRITANVLETNGNTSAIFGLAFGKYADYDLLTTISNQNSGFARKIYEDADAALQVASLYKEISAVSMKHLSIDYLPSSVDEFTVTKRDFPVILTGTEVIVCGRLAEHAEVFQMEMTAIDKSGPVNMIIEIDNVTDLVIDGGETDNKFFTMPRDFSGIVERMWAYLTIKEYLKDKEIYASNETKVEELKAKIIQTAIKYKFVTPLTSMVVTKPDSREKAVESSLEDADSRQESKQQSGRVFHSFPDYVGRGAAVHSNGQFGPQFMRYNGGPQFFPSRSQHPVNSKAKKRKQGNRKVDNTFSATPPTPTSDMILTAITVRTSNLSLCLAPKKIKNGSYELIKTPTGTQINIEIFCFSKSCKDIVVKSIAFNKNGSSTKISVQRNHTWEYNNGSHTSVTQSDSRLTVQDTESEYEVAIDRAVKNGLHYYTINITLPLPKGNKGFIGDILNMKSKQLNKWRKTKVPAICKDKSTDISRTVNNKMLAGYKFMP</sequence>
<proteinExistence type="predicted"/>
<dbReference type="Pfam" id="PF08487">
    <property type="entry name" value="VIT"/>
    <property type="match status" value="1"/>
</dbReference>
<dbReference type="InterPro" id="IPR050934">
    <property type="entry name" value="ITIH"/>
</dbReference>
<gene>
    <name evidence="5" type="ORF">CUNI_LOCUS3038</name>
</gene>
<evidence type="ECO:0000259" key="4">
    <source>
        <dbReference type="PROSITE" id="PS51468"/>
    </source>
</evidence>
<dbReference type="PANTHER" id="PTHR10338">
    <property type="entry name" value="INTER-ALPHA-TRYPSIN INHIBITOR HEAVY CHAIN FAMILY MEMBER"/>
    <property type="match status" value="1"/>
</dbReference>
<dbReference type="InterPro" id="IPR013694">
    <property type="entry name" value="VIT"/>
</dbReference>
<dbReference type="SUPFAM" id="SSF53300">
    <property type="entry name" value="vWA-like"/>
    <property type="match status" value="1"/>
</dbReference>
<evidence type="ECO:0000256" key="1">
    <source>
        <dbReference type="SAM" id="MobiDB-lite"/>
    </source>
</evidence>
<dbReference type="EMBL" id="CAJHNH020000413">
    <property type="protein sequence ID" value="CAG5117480.1"/>
    <property type="molecule type" value="Genomic_DNA"/>
</dbReference>
<feature type="domain" description="VIT" evidence="4">
    <location>
        <begin position="14"/>
        <end position="143"/>
    </location>
</feature>